<dbReference type="PANTHER" id="PTHR33198">
    <property type="entry name" value="ANK_REP_REGION DOMAIN-CONTAINING PROTEIN-RELATED"/>
    <property type="match status" value="1"/>
</dbReference>
<dbReference type="PROSITE" id="PS00141">
    <property type="entry name" value="ASP_PROTEASE"/>
    <property type="match status" value="1"/>
</dbReference>
<dbReference type="PANTHER" id="PTHR33198:SF20">
    <property type="entry name" value="RETROTRANSPOSON GAG DOMAIN-CONTAINING PROTEIN"/>
    <property type="match status" value="1"/>
</dbReference>
<feature type="region of interest" description="Disordered" evidence="1">
    <location>
        <begin position="182"/>
        <end position="201"/>
    </location>
</feature>
<proteinExistence type="predicted"/>
<comment type="caution">
    <text evidence="2">The sequence shown here is derived from an EMBL/GenBank/DDBJ whole genome shotgun (WGS) entry which is preliminary data.</text>
</comment>
<sequence length="268" mass="30607">MANALPAFPEFDVSETSTQAARWQKWLFRFENLLVAMDVTNKKRQRALLLHHAGEATNEIFDTLPNTTAGEGEDPFDKAVQALTNYFTPRQNREYEIYVFRQENNESISAFHTRLRQLAITCEFSDVDREIKTQIVQSCSSHKLRTKALENPSYTLTQLLDAGKAMELSKAQAANIEDKQSVHKLSSYSGNRSRRTKTRKDQPLFKIKVNDTPITVMADSGASINILGEKEYHKLPNRPSLEPSRVKIYGYQSKVPLRVLGKFRPILE</sequence>
<name>A0AAD9V1P2_ACRCE</name>
<dbReference type="GO" id="GO:0004190">
    <property type="term" value="F:aspartic-type endopeptidase activity"/>
    <property type="evidence" value="ECO:0007669"/>
    <property type="project" value="InterPro"/>
</dbReference>
<reference evidence="2" key="2">
    <citation type="journal article" date="2023" name="Science">
        <title>Genomic signatures of disease resistance in endangered staghorn corals.</title>
        <authorList>
            <person name="Vollmer S.V."/>
            <person name="Selwyn J.D."/>
            <person name="Despard B.A."/>
            <person name="Roesel C.L."/>
        </authorList>
    </citation>
    <scope>NUCLEOTIDE SEQUENCE</scope>
    <source>
        <strain evidence="2">K2</strain>
    </source>
</reference>
<evidence type="ECO:0008006" key="4">
    <source>
        <dbReference type="Google" id="ProtNLM"/>
    </source>
</evidence>
<keyword evidence="3" id="KW-1185">Reference proteome</keyword>
<protein>
    <recommendedName>
        <fullName evidence="4">Retrotransposon gag domain-containing protein</fullName>
    </recommendedName>
</protein>
<gene>
    <name evidence="2" type="ORF">P5673_020220</name>
</gene>
<dbReference type="SUPFAM" id="SSF50630">
    <property type="entry name" value="Acid proteases"/>
    <property type="match status" value="1"/>
</dbReference>
<evidence type="ECO:0000256" key="1">
    <source>
        <dbReference type="SAM" id="MobiDB-lite"/>
    </source>
</evidence>
<dbReference type="Proteomes" id="UP001249851">
    <property type="component" value="Unassembled WGS sequence"/>
</dbReference>
<dbReference type="Gene3D" id="2.40.70.10">
    <property type="entry name" value="Acid Proteases"/>
    <property type="match status" value="1"/>
</dbReference>
<organism evidence="2 3">
    <name type="scientific">Acropora cervicornis</name>
    <name type="common">Staghorn coral</name>
    <dbReference type="NCBI Taxonomy" id="6130"/>
    <lineage>
        <taxon>Eukaryota</taxon>
        <taxon>Metazoa</taxon>
        <taxon>Cnidaria</taxon>
        <taxon>Anthozoa</taxon>
        <taxon>Hexacorallia</taxon>
        <taxon>Scleractinia</taxon>
        <taxon>Astrocoeniina</taxon>
        <taxon>Acroporidae</taxon>
        <taxon>Acropora</taxon>
    </lineage>
</organism>
<dbReference type="GO" id="GO:0006508">
    <property type="term" value="P:proteolysis"/>
    <property type="evidence" value="ECO:0007669"/>
    <property type="project" value="InterPro"/>
</dbReference>
<reference evidence="2" key="1">
    <citation type="journal article" date="2023" name="G3 (Bethesda)">
        <title>Whole genome assembly and annotation of the endangered Caribbean coral Acropora cervicornis.</title>
        <authorList>
            <person name="Selwyn J.D."/>
            <person name="Vollmer S.V."/>
        </authorList>
    </citation>
    <scope>NUCLEOTIDE SEQUENCE</scope>
    <source>
        <strain evidence="2">K2</strain>
    </source>
</reference>
<dbReference type="InterPro" id="IPR021109">
    <property type="entry name" value="Peptidase_aspartic_dom_sf"/>
</dbReference>
<evidence type="ECO:0000313" key="2">
    <source>
        <dbReference type="EMBL" id="KAK2557480.1"/>
    </source>
</evidence>
<accession>A0AAD9V1P2</accession>
<dbReference type="EMBL" id="JARQWQ010000049">
    <property type="protein sequence ID" value="KAK2557480.1"/>
    <property type="molecule type" value="Genomic_DNA"/>
</dbReference>
<dbReference type="InterPro" id="IPR001969">
    <property type="entry name" value="Aspartic_peptidase_AS"/>
</dbReference>
<evidence type="ECO:0000313" key="3">
    <source>
        <dbReference type="Proteomes" id="UP001249851"/>
    </source>
</evidence>
<dbReference type="AlphaFoldDB" id="A0AAD9V1P2"/>